<keyword evidence="1" id="KW-0812">Transmembrane</keyword>
<sequence length="239" mass="23948">MPGAQGLGPGTADHVALVLLAAASGAVDALAFTVLGHVFAGVMTGNLALLGIAFASGHPIDLTAPLVALAGFVAGIWATALTCRGCAADTRPGWPTRALLCLAAETGLLTVHASIWAGSGGVPGRTLREVLLCVAAVAMGGQSAAMLVAGRVARPSTYFTGSLATYVARNAGVLSGASDRWVPVRLAALVAGAAVAAVLHRWAPAWAAVPPPVLVLAAVLITTYRHTRPRPAAIPLHKG</sequence>
<evidence type="ECO:0000313" key="2">
    <source>
        <dbReference type="EMBL" id="MDF2254777.1"/>
    </source>
</evidence>
<keyword evidence="3" id="KW-1185">Reference proteome</keyword>
<dbReference type="PANTHER" id="PTHR37314:SF4">
    <property type="entry name" value="UPF0700 TRANSMEMBRANE PROTEIN YOAK"/>
    <property type="match status" value="1"/>
</dbReference>
<feature type="transmembrane region" description="Helical" evidence="1">
    <location>
        <begin position="66"/>
        <end position="87"/>
    </location>
</feature>
<feature type="transmembrane region" description="Helical" evidence="1">
    <location>
        <begin position="129"/>
        <end position="149"/>
    </location>
</feature>
<gene>
    <name evidence="2" type="ORF">P2L57_03215</name>
</gene>
<reference evidence="2 3" key="1">
    <citation type="submission" date="2023-03" db="EMBL/GenBank/DDBJ databases">
        <title>Draft genome sequence of type strain Streptomyces ferralitis JCM 14344.</title>
        <authorList>
            <person name="Klaysubun C."/>
            <person name="Duangmal K."/>
        </authorList>
    </citation>
    <scope>NUCLEOTIDE SEQUENCE [LARGE SCALE GENOMIC DNA]</scope>
    <source>
        <strain evidence="2 3">JCM 14344</strain>
    </source>
</reference>
<feature type="transmembrane region" description="Helical" evidence="1">
    <location>
        <begin position="205"/>
        <end position="224"/>
    </location>
</feature>
<name>A0ABT5YTR8_9ACTN</name>
<evidence type="ECO:0000256" key="1">
    <source>
        <dbReference type="SAM" id="Phobius"/>
    </source>
</evidence>
<organism evidence="2 3">
    <name type="scientific">Streptantibioticus ferralitis</name>
    <dbReference type="NCBI Taxonomy" id="236510"/>
    <lineage>
        <taxon>Bacteria</taxon>
        <taxon>Bacillati</taxon>
        <taxon>Actinomycetota</taxon>
        <taxon>Actinomycetes</taxon>
        <taxon>Kitasatosporales</taxon>
        <taxon>Streptomycetaceae</taxon>
        <taxon>Streptantibioticus</taxon>
    </lineage>
</organism>
<feature type="transmembrane region" description="Helical" evidence="1">
    <location>
        <begin position="15"/>
        <end position="35"/>
    </location>
</feature>
<dbReference type="Proteomes" id="UP001220022">
    <property type="component" value="Unassembled WGS sequence"/>
</dbReference>
<dbReference type="PANTHER" id="PTHR37314">
    <property type="entry name" value="SLR0142 PROTEIN"/>
    <property type="match status" value="1"/>
</dbReference>
<protein>
    <submittedName>
        <fullName evidence="2">YoaK family protein</fullName>
    </submittedName>
</protein>
<evidence type="ECO:0000313" key="3">
    <source>
        <dbReference type="Proteomes" id="UP001220022"/>
    </source>
</evidence>
<dbReference type="RefSeq" id="WP_275807851.1">
    <property type="nucleotide sequence ID" value="NZ_BAAANM010000008.1"/>
</dbReference>
<proteinExistence type="predicted"/>
<dbReference type="Pfam" id="PF06912">
    <property type="entry name" value="DUF1275"/>
    <property type="match status" value="1"/>
</dbReference>
<comment type="caution">
    <text evidence="2">The sequence shown here is derived from an EMBL/GenBank/DDBJ whole genome shotgun (WGS) entry which is preliminary data.</text>
</comment>
<keyword evidence="1" id="KW-0472">Membrane</keyword>
<keyword evidence="1" id="KW-1133">Transmembrane helix</keyword>
<accession>A0ABT5YTR8</accession>
<dbReference type="EMBL" id="JARHTQ010000002">
    <property type="protein sequence ID" value="MDF2254777.1"/>
    <property type="molecule type" value="Genomic_DNA"/>
</dbReference>
<dbReference type="InterPro" id="IPR010699">
    <property type="entry name" value="DUF1275"/>
</dbReference>
<feature type="transmembrane region" description="Helical" evidence="1">
    <location>
        <begin position="42"/>
        <end position="60"/>
    </location>
</feature>